<evidence type="ECO:0000313" key="3">
    <source>
        <dbReference type="Proteomes" id="UP000076078"/>
    </source>
</evidence>
<dbReference type="Gene3D" id="2.40.10.120">
    <property type="match status" value="1"/>
</dbReference>
<protein>
    <submittedName>
        <fullName evidence="2">Trypsin-like serine proteases family protein</fullName>
    </submittedName>
</protein>
<organism evidence="2 3">
    <name type="scientific">Tieghemostelium lacteum</name>
    <name type="common">Slime mold</name>
    <name type="synonym">Dictyostelium lacteum</name>
    <dbReference type="NCBI Taxonomy" id="361077"/>
    <lineage>
        <taxon>Eukaryota</taxon>
        <taxon>Amoebozoa</taxon>
        <taxon>Evosea</taxon>
        <taxon>Eumycetozoa</taxon>
        <taxon>Dictyostelia</taxon>
        <taxon>Dictyosteliales</taxon>
        <taxon>Raperosteliaceae</taxon>
        <taxon>Tieghemostelium</taxon>
    </lineage>
</organism>
<accession>A0A151ZIM1</accession>
<dbReference type="GO" id="GO:0006508">
    <property type="term" value="P:proteolysis"/>
    <property type="evidence" value="ECO:0007669"/>
    <property type="project" value="UniProtKB-KW"/>
</dbReference>
<dbReference type="InterPro" id="IPR009003">
    <property type="entry name" value="Peptidase_S1_PA"/>
</dbReference>
<gene>
    <name evidence="2" type="ORF">DLAC_05145</name>
</gene>
<sequence>MESSSTSRTSTHYPDIKQLLIDSDVDEKTSDNIYNDLKKDDINSKEQLLNIWSRDNNKNKYFSLIDDQHFNEIQHHLFPDQQSIPQNQQPQDQPQYSSQHFKSDNRNEIEKINEMMSRICLIRVGSENTFINLGCGVRIGNHLVLTSRHIVKSMDPKYSNTNECIYQIYTHTPTSEWCHSKLLKCSERHDLALLELQNDHYHLDQLPPIPLMSRDNNSESLLLKPLIVLGYPRGRIPHALIKKKHIDSIQTPLPSVDKGYISFVDSKITEVTTIPEIGYSSVIFSEDGHFLGVTKNQYECNPMKYSCESLNILTEWVNQSLKELGKDSIW</sequence>
<keyword evidence="2" id="KW-0378">Hydrolase</keyword>
<evidence type="ECO:0000313" key="2">
    <source>
        <dbReference type="EMBL" id="KYQ93755.1"/>
    </source>
</evidence>
<dbReference type="SUPFAM" id="SSF50494">
    <property type="entry name" value="Trypsin-like serine proteases"/>
    <property type="match status" value="1"/>
</dbReference>
<evidence type="ECO:0000256" key="1">
    <source>
        <dbReference type="SAM" id="MobiDB-lite"/>
    </source>
</evidence>
<feature type="compositionally biased region" description="Low complexity" evidence="1">
    <location>
        <begin position="82"/>
        <end position="99"/>
    </location>
</feature>
<proteinExistence type="predicted"/>
<reference evidence="2 3" key="1">
    <citation type="submission" date="2015-12" db="EMBL/GenBank/DDBJ databases">
        <title>Dictyostelia acquired genes for synthesis and detection of signals that induce cell-type specialization by lateral gene transfer from prokaryotes.</title>
        <authorList>
            <person name="Gloeckner G."/>
            <person name="Schaap P."/>
        </authorList>
    </citation>
    <scope>NUCLEOTIDE SEQUENCE [LARGE SCALE GENOMIC DNA]</scope>
    <source>
        <strain evidence="2 3">TK</strain>
    </source>
</reference>
<dbReference type="EMBL" id="LODT01000025">
    <property type="protein sequence ID" value="KYQ93755.1"/>
    <property type="molecule type" value="Genomic_DNA"/>
</dbReference>
<feature type="region of interest" description="Disordered" evidence="1">
    <location>
        <begin position="82"/>
        <end position="103"/>
    </location>
</feature>
<dbReference type="OMA" id="RDIHCES"/>
<dbReference type="Pfam" id="PF13365">
    <property type="entry name" value="Trypsin_2"/>
    <property type="match status" value="1"/>
</dbReference>
<dbReference type="Proteomes" id="UP000076078">
    <property type="component" value="Unassembled WGS sequence"/>
</dbReference>
<dbReference type="FunCoup" id="A0A151ZIM1">
    <property type="interactions" value="425"/>
</dbReference>
<name>A0A151ZIM1_TIELA</name>
<dbReference type="InParanoid" id="A0A151ZIM1"/>
<dbReference type="OrthoDB" id="10432503at2759"/>
<dbReference type="AlphaFoldDB" id="A0A151ZIM1"/>
<keyword evidence="2" id="KW-0645">Protease</keyword>
<comment type="caution">
    <text evidence="2">The sequence shown here is derived from an EMBL/GenBank/DDBJ whole genome shotgun (WGS) entry which is preliminary data.</text>
</comment>
<dbReference type="GO" id="GO:0008233">
    <property type="term" value="F:peptidase activity"/>
    <property type="evidence" value="ECO:0007669"/>
    <property type="project" value="UniProtKB-KW"/>
</dbReference>
<keyword evidence="3" id="KW-1185">Reference proteome</keyword>